<dbReference type="GO" id="GO:0005886">
    <property type="term" value="C:plasma membrane"/>
    <property type="evidence" value="ECO:0007669"/>
    <property type="project" value="UniProtKB-SubCell"/>
</dbReference>
<evidence type="ECO:0000256" key="5">
    <source>
        <dbReference type="ARBA" id="ARBA00022989"/>
    </source>
</evidence>
<gene>
    <name evidence="10" type="ORF">N789_13815</name>
</gene>
<dbReference type="Pfam" id="PF11412">
    <property type="entry name" value="DsbD_N"/>
    <property type="match status" value="2"/>
</dbReference>
<evidence type="ECO:0000256" key="7">
    <source>
        <dbReference type="SAM" id="Phobius"/>
    </source>
</evidence>
<dbReference type="OrthoDB" id="9811036at2"/>
<accession>A0A091AQK7</accession>
<dbReference type="InterPro" id="IPR003834">
    <property type="entry name" value="Cyt_c_assmbl_TM_dom"/>
</dbReference>
<dbReference type="Pfam" id="PF13899">
    <property type="entry name" value="Thioredoxin_7"/>
    <property type="match status" value="1"/>
</dbReference>
<dbReference type="PANTHER" id="PTHR32234:SF3">
    <property type="entry name" value="SUPPRESSION OF COPPER SENSITIVITY PROTEIN"/>
    <property type="match status" value="1"/>
</dbReference>
<reference evidence="10 11" key="1">
    <citation type="submission" date="2013-09" db="EMBL/GenBank/DDBJ databases">
        <title>Genome sequencing of Arenimonas oryziterrae.</title>
        <authorList>
            <person name="Chen F."/>
            <person name="Wang G."/>
        </authorList>
    </citation>
    <scope>NUCLEOTIDE SEQUENCE [LARGE SCALE GENOMIC DNA]</scope>
    <source>
        <strain evidence="10 11">YC6267</strain>
    </source>
</reference>
<feature type="transmembrane region" description="Helical" evidence="7">
    <location>
        <begin position="444"/>
        <end position="470"/>
    </location>
</feature>
<dbReference type="AlphaFoldDB" id="A0A091AQK7"/>
<evidence type="ECO:0000256" key="2">
    <source>
        <dbReference type="ARBA" id="ARBA00022475"/>
    </source>
</evidence>
<dbReference type="EMBL" id="AVCI01000010">
    <property type="protein sequence ID" value="KFN42428.1"/>
    <property type="molecule type" value="Genomic_DNA"/>
</dbReference>
<evidence type="ECO:0000256" key="6">
    <source>
        <dbReference type="ARBA" id="ARBA00023136"/>
    </source>
</evidence>
<dbReference type="Pfam" id="PF02683">
    <property type="entry name" value="DsbD_TM"/>
    <property type="match status" value="1"/>
</dbReference>
<keyword evidence="11" id="KW-1185">Reference proteome</keyword>
<dbReference type="InterPro" id="IPR035671">
    <property type="entry name" value="DsbD_gamma"/>
</dbReference>
<dbReference type="CDD" id="cd02953">
    <property type="entry name" value="DsbDgamma"/>
    <property type="match status" value="1"/>
</dbReference>
<feature type="transmembrane region" description="Helical" evidence="7">
    <location>
        <begin position="476"/>
        <end position="498"/>
    </location>
</feature>
<feature type="transmembrane region" description="Helical" evidence="7">
    <location>
        <begin position="541"/>
        <end position="561"/>
    </location>
</feature>
<feature type="transmembrane region" description="Helical" evidence="7">
    <location>
        <begin position="402"/>
        <end position="423"/>
    </location>
</feature>
<feature type="domain" description="Thioredoxin" evidence="9">
    <location>
        <begin position="588"/>
        <end position="717"/>
    </location>
</feature>
<evidence type="ECO:0000256" key="1">
    <source>
        <dbReference type="ARBA" id="ARBA00004651"/>
    </source>
</evidence>
<dbReference type="eggNOG" id="COG4232">
    <property type="taxonomic scope" value="Bacteria"/>
</dbReference>
<dbReference type="SUPFAM" id="SSF52833">
    <property type="entry name" value="Thioredoxin-like"/>
    <property type="match status" value="1"/>
</dbReference>
<comment type="subcellular location">
    <subcellularLocation>
        <location evidence="1">Cell membrane</location>
        <topology evidence="1">Multi-pass membrane protein</topology>
    </subcellularLocation>
</comment>
<evidence type="ECO:0000313" key="10">
    <source>
        <dbReference type="EMBL" id="KFN42428.1"/>
    </source>
</evidence>
<dbReference type="InterPro" id="IPR013766">
    <property type="entry name" value="Thioredoxin_domain"/>
</dbReference>
<evidence type="ECO:0000256" key="4">
    <source>
        <dbReference type="ARBA" id="ARBA00022748"/>
    </source>
</evidence>
<dbReference type="Gene3D" id="3.40.30.10">
    <property type="entry name" value="Glutaredoxin"/>
    <property type="match status" value="1"/>
</dbReference>
<keyword evidence="2" id="KW-1003">Cell membrane</keyword>
<keyword evidence="8" id="KW-0732">Signal</keyword>
<keyword evidence="5 7" id="KW-1133">Transmembrane helix</keyword>
<evidence type="ECO:0000256" key="3">
    <source>
        <dbReference type="ARBA" id="ARBA00022692"/>
    </source>
</evidence>
<feature type="chain" id="PRO_5001868622" description="Thioredoxin domain-containing protein" evidence="8">
    <location>
        <begin position="21"/>
        <end position="719"/>
    </location>
</feature>
<dbReference type="Gene3D" id="2.60.40.1250">
    <property type="entry name" value="Thiol:disulfide interchange protein DsbD, N-terminal domain"/>
    <property type="match status" value="2"/>
</dbReference>
<evidence type="ECO:0000259" key="9">
    <source>
        <dbReference type="PROSITE" id="PS51352"/>
    </source>
</evidence>
<proteinExistence type="predicted"/>
<protein>
    <recommendedName>
        <fullName evidence="9">Thioredoxin domain-containing protein</fullName>
    </recommendedName>
</protein>
<dbReference type="PROSITE" id="PS51352">
    <property type="entry name" value="THIOREDOXIN_2"/>
    <property type="match status" value="1"/>
</dbReference>
<dbReference type="InterPro" id="IPR028250">
    <property type="entry name" value="DsbDN"/>
</dbReference>
<dbReference type="SUPFAM" id="SSF74863">
    <property type="entry name" value="Thiol:disulfide interchange protein DsbD, N-terminal domain (DsbD-alpha)"/>
    <property type="match status" value="2"/>
</dbReference>
<keyword evidence="3 7" id="KW-0812">Transmembrane</keyword>
<sequence length="719" mass="76074">MTHRLAVAAALLFAAATLGAAPARAVSEKDLLPVDQAYQLQVKSVSRERVEFTWTIAPGYYLYKHRFAVQPVDAAFKANPLQLPAGHKHHDEFFGDVETYRDTVTAVQTGATASDATRVQFKVKYQGCADIGVCYPPQTRMVTVAMSGSVADSGEAADDALAALTGNTPPTVGTGEVLPEDQAFHVEAIANSPAELLVRLTPAPGYYLYRDKTHLSLVDGDGVTLGTPRWPAGKPHRDEHFGDVVVYFDQVEIPVPLTRSNTAAQTLHLKVDFQGCLTDGICYPPMSRTLSLSLPAGAGVVGADLAANGEGHSNYLAFLTALALAFFGGLILNLMPCVLPVLSFKALGLAQGGESHAHAKKHALWYTLGVLASFAAIGGAVLALRSAGQALGWGFQLQQPSVVAVLTLLLFAIGLSLSGLWQFGAGLAGTGQSLTEKSGAAGDFFTGVLAVVVASPCTAPFMGSALGYAFTAPVVPALLVFLALGLGLALPFLLIGFVPALATRLPKPGAWMDTLKQWLAYPMYLTAVWLAWVFGKQRGMDALALLLIAAVVLALSLWWIERQRYVAGIGKKLLGWVLLAIAATTLVVALRIPGEASTAAATQGSEAYSAARLAALRAEGKPVFVDMTADWCITCKVNEKAVLHTDAFKQLLADTGTVYLVGDWTNQDAEISAFLDQYKAPGVPLYVVFPAGGGEGRKLPQLLSEKIMRDALTDAASKR</sequence>
<dbReference type="GO" id="GO:0045454">
    <property type="term" value="P:cell redox homeostasis"/>
    <property type="evidence" value="ECO:0007669"/>
    <property type="project" value="TreeGrafter"/>
</dbReference>
<comment type="caution">
    <text evidence="10">The sequence shown here is derived from an EMBL/GenBank/DDBJ whole genome shotgun (WGS) entry which is preliminary data.</text>
</comment>
<feature type="transmembrane region" description="Helical" evidence="7">
    <location>
        <begin position="315"/>
        <end position="342"/>
    </location>
</feature>
<dbReference type="STRING" id="1121015.GCA_000420545_02813"/>
<dbReference type="InterPro" id="IPR036929">
    <property type="entry name" value="DsbDN_sf"/>
</dbReference>
<dbReference type="InterPro" id="IPR036249">
    <property type="entry name" value="Thioredoxin-like_sf"/>
</dbReference>
<evidence type="ECO:0000313" key="11">
    <source>
        <dbReference type="Proteomes" id="UP000029385"/>
    </source>
</evidence>
<dbReference type="PATRIC" id="fig|1121015.4.peg.2233"/>
<evidence type="ECO:0000256" key="8">
    <source>
        <dbReference type="SAM" id="SignalP"/>
    </source>
</evidence>
<dbReference type="GO" id="GO:0015035">
    <property type="term" value="F:protein-disulfide reductase activity"/>
    <property type="evidence" value="ECO:0007669"/>
    <property type="project" value="TreeGrafter"/>
</dbReference>
<keyword evidence="4" id="KW-0201">Cytochrome c-type biogenesis</keyword>
<name>A0A091AQK7_9GAMM</name>
<dbReference type="GO" id="GO:0017004">
    <property type="term" value="P:cytochrome complex assembly"/>
    <property type="evidence" value="ECO:0007669"/>
    <property type="project" value="UniProtKB-KW"/>
</dbReference>
<feature type="transmembrane region" description="Helical" evidence="7">
    <location>
        <begin position="518"/>
        <end position="535"/>
    </location>
</feature>
<dbReference type="Proteomes" id="UP000029385">
    <property type="component" value="Unassembled WGS sequence"/>
</dbReference>
<dbReference type="RefSeq" id="WP_022970403.1">
    <property type="nucleotide sequence ID" value="NZ_ATVD01000007.1"/>
</dbReference>
<organism evidence="10 11">
    <name type="scientific">Arenimonas oryziterrae DSM 21050 = YC6267</name>
    <dbReference type="NCBI Taxonomy" id="1121015"/>
    <lineage>
        <taxon>Bacteria</taxon>
        <taxon>Pseudomonadati</taxon>
        <taxon>Pseudomonadota</taxon>
        <taxon>Gammaproteobacteria</taxon>
        <taxon>Lysobacterales</taxon>
        <taxon>Lysobacteraceae</taxon>
        <taxon>Arenimonas</taxon>
    </lineage>
</organism>
<feature type="signal peptide" evidence="8">
    <location>
        <begin position="1"/>
        <end position="20"/>
    </location>
</feature>
<keyword evidence="6 7" id="KW-0472">Membrane</keyword>
<feature type="transmembrane region" description="Helical" evidence="7">
    <location>
        <begin position="363"/>
        <end position="382"/>
    </location>
</feature>
<feature type="transmembrane region" description="Helical" evidence="7">
    <location>
        <begin position="573"/>
        <end position="592"/>
    </location>
</feature>
<dbReference type="PANTHER" id="PTHR32234">
    <property type="entry name" value="THIOL:DISULFIDE INTERCHANGE PROTEIN DSBD"/>
    <property type="match status" value="1"/>
</dbReference>